<keyword evidence="3 9" id="KW-0808">Transferase</keyword>
<dbReference type="AlphaFoldDB" id="A0A1G6WXE4"/>
<evidence type="ECO:0000256" key="4">
    <source>
        <dbReference type="ARBA" id="ARBA00022692"/>
    </source>
</evidence>
<feature type="transmembrane region" description="Helical" evidence="8">
    <location>
        <begin position="276"/>
        <end position="304"/>
    </location>
</feature>
<keyword evidence="4 8" id="KW-0812">Transmembrane</keyword>
<feature type="transmembrane region" description="Helical" evidence="8">
    <location>
        <begin position="496"/>
        <end position="512"/>
    </location>
</feature>
<keyword evidence="5 8" id="KW-1133">Transmembrane helix</keyword>
<feature type="transmembrane region" description="Helical" evidence="8">
    <location>
        <begin position="435"/>
        <end position="460"/>
    </location>
</feature>
<feature type="transmembrane region" description="Helical" evidence="8">
    <location>
        <begin position="339"/>
        <end position="365"/>
    </location>
</feature>
<dbReference type="STRING" id="675864.SAMN04489747_1556"/>
<dbReference type="Proteomes" id="UP000198546">
    <property type="component" value="Chromosome i"/>
</dbReference>
<keyword evidence="6 8" id="KW-0472">Membrane</keyword>
<evidence type="ECO:0000256" key="1">
    <source>
        <dbReference type="ARBA" id="ARBA00004141"/>
    </source>
</evidence>
<organism evidence="9 10">
    <name type="scientific">Auraticoccus monumenti</name>
    <dbReference type="NCBI Taxonomy" id="675864"/>
    <lineage>
        <taxon>Bacteria</taxon>
        <taxon>Bacillati</taxon>
        <taxon>Actinomycetota</taxon>
        <taxon>Actinomycetes</taxon>
        <taxon>Propionibacteriales</taxon>
        <taxon>Propionibacteriaceae</taxon>
        <taxon>Auraticoccus</taxon>
    </lineage>
</organism>
<protein>
    <submittedName>
        <fullName evidence="9">Alpha-1,6-mannosyltransferase</fullName>
    </submittedName>
</protein>
<dbReference type="Pfam" id="PF26314">
    <property type="entry name" value="MptA_B_family"/>
    <property type="match status" value="1"/>
</dbReference>
<dbReference type="OrthoDB" id="5242303at2"/>
<gene>
    <name evidence="9" type="ORF">SAMN04489747_1556</name>
</gene>
<evidence type="ECO:0000256" key="3">
    <source>
        <dbReference type="ARBA" id="ARBA00022679"/>
    </source>
</evidence>
<feature type="transmembrane region" description="Helical" evidence="8">
    <location>
        <begin position="405"/>
        <end position="423"/>
    </location>
</feature>
<dbReference type="EMBL" id="LT629688">
    <property type="protein sequence ID" value="SDD70572.1"/>
    <property type="molecule type" value="Genomic_DNA"/>
</dbReference>
<evidence type="ECO:0000256" key="7">
    <source>
        <dbReference type="ARBA" id="ARBA00043987"/>
    </source>
</evidence>
<sequence>MSPVRLPPAQPVSRTAPARAEHATVAALRTTRTALLDAWRVAAVRRGMLGVALLTLGSLTPGYLPEANPVQGVPGVGFLQTPVGTALGSALLMLGVGLLLDAWFATRPSREPGLSHPAVVAIWSVPFLLVPPVFSADAYAYAAEGWLIHNGLNPYEVGVGALPGLFAEQTVMVWRWTPAPYGPLDLQLNHLVVDLFAHHPYWSVVGMRVPVLLAVAVMLYLLPKIARRVGVDPQLALWLGLVNPLVLVHLVGGAHNDALMMALVVAALWLALQGRLVVAVALVAAAAAIKLPAIFAVLAVAVLADPVLTRSSSLSLARLRPGTAMVDVRERTLRVVRRGLGASLLVIAIFLLINLATGLGFGWIAGMNVPGMVATMSPSTLLGEAFSQLFYALGLYDLSWTSVRVVRTAFMVACVGLIGWLALTVAHRRPVTSLAWSLLAVALCGPALHGWYLSWAGVLLGLTSPSRRMLRAAVWASAGLLGYIAMNLAWKNEATVIGVVALGLIAWRVWLFDKTSSHELGGVPGEPAGWRLLVPRYAVLRALLVPGPARPTSLSR</sequence>
<feature type="transmembrane region" description="Helical" evidence="8">
    <location>
        <begin position="84"/>
        <end position="106"/>
    </location>
</feature>
<feature type="transmembrane region" description="Helical" evidence="8">
    <location>
        <begin position="118"/>
        <end position="142"/>
    </location>
</feature>
<feature type="transmembrane region" description="Helical" evidence="8">
    <location>
        <begin position="235"/>
        <end position="256"/>
    </location>
</feature>
<evidence type="ECO:0000256" key="6">
    <source>
        <dbReference type="ARBA" id="ARBA00023136"/>
    </source>
</evidence>
<comment type="subcellular location">
    <subcellularLocation>
        <location evidence="1">Membrane</location>
        <topology evidence="1">Multi-pass membrane protein</topology>
    </subcellularLocation>
</comment>
<keyword evidence="10" id="KW-1185">Reference proteome</keyword>
<comment type="similarity">
    <text evidence="7">Belongs to the MptA/B family.</text>
</comment>
<reference evidence="9 10" key="1">
    <citation type="submission" date="2016-10" db="EMBL/GenBank/DDBJ databases">
        <authorList>
            <person name="de Groot N.N."/>
        </authorList>
    </citation>
    <scope>NUCLEOTIDE SEQUENCE [LARGE SCALE GENOMIC DNA]</scope>
    <source>
        <strain evidence="9 10">MON 2.2</strain>
    </source>
</reference>
<dbReference type="InterPro" id="IPR049829">
    <property type="entry name" value="MptA/B-like"/>
</dbReference>
<feature type="transmembrane region" description="Helical" evidence="8">
    <location>
        <begin position="47"/>
        <end position="64"/>
    </location>
</feature>
<proteinExistence type="inferred from homology"/>
<dbReference type="NCBIfam" id="NF038066">
    <property type="entry name" value="MptB"/>
    <property type="match status" value="1"/>
</dbReference>
<evidence type="ECO:0000313" key="10">
    <source>
        <dbReference type="Proteomes" id="UP000198546"/>
    </source>
</evidence>
<keyword evidence="2 9" id="KW-0328">Glycosyltransferase</keyword>
<dbReference type="GO" id="GO:0016757">
    <property type="term" value="F:glycosyltransferase activity"/>
    <property type="evidence" value="ECO:0007669"/>
    <property type="project" value="UniProtKB-KW"/>
</dbReference>
<dbReference type="RefSeq" id="WP_090592137.1">
    <property type="nucleotide sequence ID" value="NZ_LT629688.1"/>
</dbReference>
<name>A0A1G6WXE4_9ACTN</name>
<evidence type="ECO:0000313" key="9">
    <source>
        <dbReference type="EMBL" id="SDD70572.1"/>
    </source>
</evidence>
<evidence type="ECO:0000256" key="5">
    <source>
        <dbReference type="ARBA" id="ARBA00022989"/>
    </source>
</evidence>
<evidence type="ECO:0000256" key="8">
    <source>
        <dbReference type="SAM" id="Phobius"/>
    </source>
</evidence>
<accession>A0A1G6WXE4</accession>
<feature type="transmembrane region" description="Helical" evidence="8">
    <location>
        <begin position="201"/>
        <end position="223"/>
    </location>
</feature>
<evidence type="ECO:0000256" key="2">
    <source>
        <dbReference type="ARBA" id="ARBA00022676"/>
    </source>
</evidence>
<feature type="transmembrane region" description="Helical" evidence="8">
    <location>
        <begin position="472"/>
        <end position="490"/>
    </location>
</feature>
<dbReference type="GO" id="GO:0016020">
    <property type="term" value="C:membrane"/>
    <property type="evidence" value="ECO:0007669"/>
    <property type="project" value="UniProtKB-SubCell"/>
</dbReference>